<protein>
    <submittedName>
        <fullName evidence="4">Histidine phosphatase family protein</fullName>
    </submittedName>
</protein>
<dbReference type="KEGG" id="pson:JI735_15720"/>
<evidence type="ECO:0000256" key="3">
    <source>
        <dbReference type="PIRSR" id="PIRSR613078-2"/>
    </source>
</evidence>
<dbReference type="GO" id="GO:0045820">
    <property type="term" value="P:negative regulation of glycolytic process"/>
    <property type="evidence" value="ECO:0007669"/>
    <property type="project" value="TreeGrafter"/>
</dbReference>
<keyword evidence="1" id="KW-0378">Hydrolase</keyword>
<dbReference type="CDD" id="cd07067">
    <property type="entry name" value="HP_PGM_like"/>
    <property type="match status" value="1"/>
</dbReference>
<evidence type="ECO:0000313" key="4">
    <source>
        <dbReference type="EMBL" id="QQZ63752.1"/>
    </source>
</evidence>
<dbReference type="Gene3D" id="3.40.50.1240">
    <property type="entry name" value="Phosphoglycerate mutase-like"/>
    <property type="match status" value="1"/>
</dbReference>
<dbReference type="GO" id="GO:0005829">
    <property type="term" value="C:cytosol"/>
    <property type="evidence" value="ECO:0007669"/>
    <property type="project" value="TreeGrafter"/>
</dbReference>
<sequence length="272" mass="30022">METDNSDHVNDTSLEDHRIKSKLVHDPIELELVLIRHGSTQWNKERRYLGYTDLPLLPAALQQLSAIRDHSALSGEFWRVCCSDLRRCRETLAAAAPALEPQAIYDSRLREMNFGAWEGCTYEQLKDNKHYRSWIDDPESVTPPGGEAWEEFAGRIDNFWTQLQREAEAAAGVAEVAGVAGVGSVTPLIDADSMGPGGCNAKTDASEPESAQGSAILRVLLVTHGGVIRQLLARIVEGMTFYTAAAPAPGEVTVMNLRRHEGTWSRIAREVQ</sequence>
<dbReference type="GO" id="GO:0004331">
    <property type="term" value="F:fructose-2,6-bisphosphate 2-phosphatase activity"/>
    <property type="evidence" value="ECO:0007669"/>
    <property type="project" value="TreeGrafter"/>
</dbReference>
<evidence type="ECO:0000256" key="2">
    <source>
        <dbReference type="PIRSR" id="PIRSR613078-1"/>
    </source>
</evidence>
<dbReference type="Pfam" id="PF00300">
    <property type="entry name" value="His_Phos_1"/>
    <property type="match status" value="1"/>
</dbReference>
<dbReference type="PANTHER" id="PTHR46517:SF1">
    <property type="entry name" value="FRUCTOSE-2,6-BISPHOSPHATASE TIGAR"/>
    <property type="match status" value="1"/>
</dbReference>
<feature type="binding site" evidence="3">
    <location>
        <position position="87"/>
    </location>
    <ligand>
        <name>substrate</name>
    </ligand>
</feature>
<organism evidence="4 5">
    <name type="scientific">Paenibacillus sonchi</name>
    <dbReference type="NCBI Taxonomy" id="373687"/>
    <lineage>
        <taxon>Bacteria</taxon>
        <taxon>Bacillati</taxon>
        <taxon>Bacillota</taxon>
        <taxon>Bacilli</taxon>
        <taxon>Bacillales</taxon>
        <taxon>Paenibacillaceae</taxon>
        <taxon>Paenibacillus</taxon>
        <taxon>Paenibacillus sonchi group</taxon>
    </lineage>
</organism>
<accession>A0A974PGW9</accession>
<dbReference type="EMBL" id="CP068595">
    <property type="protein sequence ID" value="QQZ63752.1"/>
    <property type="molecule type" value="Genomic_DNA"/>
</dbReference>
<evidence type="ECO:0000256" key="1">
    <source>
        <dbReference type="ARBA" id="ARBA00022801"/>
    </source>
</evidence>
<dbReference type="SMART" id="SM00855">
    <property type="entry name" value="PGAM"/>
    <property type="match status" value="1"/>
</dbReference>
<dbReference type="RefSeq" id="WP_051052361.1">
    <property type="nucleotide sequence ID" value="NZ_CP068595.1"/>
</dbReference>
<gene>
    <name evidence="4" type="ORF">JI735_15720</name>
</gene>
<dbReference type="GO" id="GO:0043456">
    <property type="term" value="P:regulation of pentose-phosphate shunt"/>
    <property type="evidence" value="ECO:0007669"/>
    <property type="project" value="TreeGrafter"/>
</dbReference>
<keyword evidence="5" id="KW-1185">Reference proteome</keyword>
<feature type="binding site" evidence="3">
    <location>
        <begin position="36"/>
        <end position="43"/>
    </location>
    <ligand>
        <name>substrate</name>
    </ligand>
</feature>
<feature type="active site" description="Tele-phosphohistidine intermediate" evidence="2">
    <location>
        <position position="37"/>
    </location>
</feature>
<dbReference type="SUPFAM" id="SSF53254">
    <property type="entry name" value="Phosphoglycerate mutase-like"/>
    <property type="match status" value="1"/>
</dbReference>
<evidence type="ECO:0000313" key="5">
    <source>
        <dbReference type="Proteomes" id="UP000595841"/>
    </source>
</evidence>
<dbReference type="InterPro" id="IPR029033">
    <property type="entry name" value="His_PPase_superfam"/>
</dbReference>
<dbReference type="InterPro" id="IPR013078">
    <property type="entry name" value="His_Pase_superF_clade-1"/>
</dbReference>
<dbReference type="Proteomes" id="UP000595841">
    <property type="component" value="Chromosome"/>
</dbReference>
<name>A0A974PGW9_9BACL</name>
<proteinExistence type="predicted"/>
<feature type="active site" description="Proton donor/acceptor" evidence="2">
    <location>
        <position position="111"/>
    </location>
</feature>
<dbReference type="AlphaFoldDB" id="A0A974PGW9"/>
<dbReference type="PANTHER" id="PTHR46517">
    <property type="entry name" value="FRUCTOSE-2,6-BISPHOSPHATASE TIGAR"/>
    <property type="match status" value="1"/>
</dbReference>
<reference evidence="4 5" key="1">
    <citation type="submission" date="2021-01" db="EMBL/GenBank/DDBJ databases">
        <title>Whole genome sequence of Paenibacillus sonchi LMG 24727 for comparative genomics.</title>
        <authorList>
            <person name="Lee G."/>
            <person name="Kim M.-J."/>
            <person name="Lim K."/>
            <person name="Shin J.-H."/>
        </authorList>
    </citation>
    <scope>NUCLEOTIDE SEQUENCE [LARGE SCALE GENOMIC DNA]</scope>
    <source>
        <strain evidence="4 5">LMG 24727</strain>
    </source>
</reference>
<dbReference type="InterPro" id="IPR051695">
    <property type="entry name" value="Phosphoglycerate_Mutase"/>
</dbReference>